<dbReference type="PANTHER" id="PTHR47411">
    <property type="entry name" value="B3GNT1, BETA-1,3-N-ACETYLGUCOSAMINYLTRANSFERASE 1, HOMOLOG"/>
    <property type="match status" value="1"/>
</dbReference>
<name>A0A0K0FIV1_STRVS</name>
<dbReference type="Pfam" id="PF13896">
    <property type="entry name" value="Glyco_transf_49"/>
    <property type="match status" value="1"/>
</dbReference>
<accession>A0A0K0FIV1</accession>
<dbReference type="WBParaSite" id="SVE_0882200.1">
    <property type="protein sequence ID" value="SVE_0882200.1"/>
    <property type="gene ID" value="SVE_0882200"/>
</dbReference>
<sequence>MRLYILIEFLGIIFIYNLIHFSKSSKVKIRVLETLEHNKNYCVAYYYWRDLMNLTKDSARITLVLHATAGYINYLAKQIAIWEGPISVVIFVPTPYRTECIFKKHKICTQFDKANILHFQVLEYFKHLFDVSKISLHFFFQKDNFKTCPHVILKGIKKPKGNVMDKFVKAISIVKLLPEFFSHYPINAARNIARIGKRTRLFLSGDIENYSSLNYESKVSRLAKKEILNNNKTNLVLVHRRFEVAENVPVPKLKTELYKLYNNKTAFVFHWFFYPFGHNIPKLKNWFKTEENINETSISFLTLNKYPSWEPQFVGDDRVPFHDERFPYRIRSNTHLAHIMCYQNFSFGIMNDVFTVHRGIKRKLKAYESYEIRSSKYVFFRLLKEFNTNLSMYYPNMKDKCKKLD</sequence>
<evidence type="ECO:0000313" key="1">
    <source>
        <dbReference type="Proteomes" id="UP000035680"/>
    </source>
</evidence>
<organism evidence="1 2">
    <name type="scientific">Strongyloides venezuelensis</name>
    <name type="common">Threadworm</name>
    <dbReference type="NCBI Taxonomy" id="75913"/>
    <lineage>
        <taxon>Eukaryota</taxon>
        <taxon>Metazoa</taxon>
        <taxon>Ecdysozoa</taxon>
        <taxon>Nematoda</taxon>
        <taxon>Chromadorea</taxon>
        <taxon>Rhabditida</taxon>
        <taxon>Tylenchina</taxon>
        <taxon>Panagrolaimomorpha</taxon>
        <taxon>Strongyloidoidea</taxon>
        <taxon>Strongyloididae</taxon>
        <taxon>Strongyloides</taxon>
    </lineage>
</organism>
<dbReference type="AlphaFoldDB" id="A0A0K0FIV1"/>
<protein>
    <submittedName>
        <fullName evidence="2">N-acetyllactosaminide alpha-1,3-galactosyltransferase</fullName>
    </submittedName>
</protein>
<reference evidence="2" key="2">
    <citation type="submission" date="2015-08" db="UniProtKB">
        <authorList>
            <consortium name="WormBaseParasite"/>
        </authorList>
    </citation>
    <scope>IDENTIFICATION</scope>
</reference>
<dbReference type="PANTHER" id="PTHR47411:SF3">
    <property type="entry name" value="I-BETA-1,3-N-ACETYLGLUCOSAMINYLTRANSFERASE"/>
    <property type="match status" value="1"/>
</dbReference>
<dbReference type="Proteomes" id="UP000035680">
    <property type="component" value="Unassembled WGS sequence"/>
</dbReference>
<proteinExistence type="predicted"/>
<evidence type="ECO:0000313" key="2">
    <source>
        <dbReference type="WBParaSite" id="SVE_0882200.1"/>
    </source>
</evidence>
<keyword evidence="1" id="KW-1185">Reference proteome</keyword>
<reference evidence="1" key="1">
    <citation type="submission" date="2014-07" db="EMBL/GenBank/DDBJ databases">
        <authorList>
            <person name="Martin A.A"/>
            <person name="De Silva N."/>
        </authorList>
    </citation>
    <scope>NUCLEOTIDE SEQUENCE</scope>
</reference>